<dbReference type="GO" id="GO:0006099">
    <property type="term" value="P:tricarboxylic acid cycle"/>
    <property type="evidence" value="ECO:0007669"/>
    <property type="project" value="TreeGrafter"/>
</dbReference>
<evidence type="ECO:0000259" key="4">
    <source>
        <dbReference type="Pfam" id="PF16870"/>
    </source>
</evidence>
<dbReference type="Pfam" id="PF16870">
    <property type="entry name" value="OxoGdeHyase_C"/>
    <property type="match status" value="1"/>
</dbReference>
<gene>
    <name evidence="5" type="ORF">UFOPK4303_00848</name>
</gene>
<sequence length="160" mass="17634">MIAFTPKSMLRLKAAASALSDFTSGYFQPVIGDDSVTNASRVIFCSGKVYHDLVAERTKLGESSTAIVRVELLYPLPIDEMVAEANKHPNANLLWVQDEPANQGPWSHIALRTSEQHGGHGFGSRILRRVSRRATASPATGNHHLHEDEQKALMLEAFTR</sequence>
<dbReference type="InterPro" id="IPR031717">
    <property type="entry name" value="ODO-1/KGD_C"/>
</dbReference>
<dbReference type="InterPro" id="IPR011603">
    <property type="entry name" value="2oxoglutarate_DH_E1"/>
</dbReference>
<keyword evidence="3" id="KW-0786">Thiamine pyrophosphate</keyword>
<organism evidence="5">
    <name type="scientific">freshwater metagenome</name>
    <dbReference type="NCBI Taxonomy" id="449393"/>
    <lineage>
        <taxon>unclassified sequences</taxon>
        <taxon>metagenomes</taxon>
        <taxon>ecological metagenomes</taxon>
    </lineage>
</organism>
<dbReference type="InterPro" id="IPR042179">
    <property type="entry name" value="KGD_C_sf"/>
</dbReference>
<accession>A0A6J7T8Y1</accession>
<dbReference type="PANTHER" id="PTHR23152">
    <property type="entry name" value="2-OXOGLUTARATE DEHYDROGENASE"/>
    <property type="match status" value="1"/>
</dbReference>
<evidence type="ECO:0000256" key="3">
    <source>
        <dbReference type="ARBA" id="ARBA00023052"/>
    </source>
</evidence>
<evidence type="ECO:0000256" key="1">
    <source>
        <dbReference type="ARBA" id="ARBA00001964"/>
    </source>
</evidence>
<dbReference type="AlphaFoldDB" id="A0A6J7T8Y1"/>
<dbReference type="EMBL" id="CAFBQI010000065">
    <property type="protein sequence ID" value="CAB5050015.1"/>
    <property type="molecule type" value="Genomic_DNA"/>
</dbReference>
<comment type="cofactor">
    <cofactor evidence="1">
        <name>thiamine diphosphate</name>
        <dbReference type="ChEBI" id="CHEBI:58937"/>
    </cofactor>
</comment>
<dbReference type="PANTHER" id="PTHR23152:SF4">
    <property type="entry name" value="2-OXOADIPATE DEHYDROGENASE COMPLEX COMPONENT E1"/>
    <property type="match status" value="1"/>
</dbReference>
<feature type="domain" description="2-oxoglutarate dehydrogenase E1 component/KDG C-terminal" evidence="4">
    <location>
        <begin position="17"/>
        <end position="158"/>
    </location>
</feature>
<name>A0A6J7T8Y1_9ZZZZ</name>
<keyword evidence="2" id="KW-0560">Oxidoreductase</keyword>
<reference evidence="5" key="1">
    <citation type="submission" date="2020-05" db="EMBL/GenBank/DDBJ databases">
        <authorList>
            <person name="Chiriac C."/>
            <person name="Salcher M."/>
            <person name="Ghai R."/>
            <person name="Kavagutti S V."/>
        </authorList>
    </citation>
    <scope>NUCLEOTIDE SEQUENCE</scope>
</reference>
<evidence type="ECO:0000313" key="5">
    <source>
        <dbReference type="EMBL" id="CAB5050015.1"/>
    </source>
</evidence>
<proteinExistence type="predicted"/>
<dbReference type="GO" id="GO:0004591">
    <property type="term" value="F:oxoglutarate dehydrogenase (succinyl-transferring) activity"/>
    <property type="evidence" value="ECO:0007669"/>
    <property type="project" value="TreeGrafter"/>
</dbReference>
<protein>
    <submittedName>
        <fullName evidence="5">Unannotated protein</fullName>
    </submittedName>
</protein>
<dbReference type="GO" id="GO:0045252">
    <property type="term" value="C:oxoglutarate dehydrogenase complex"/>
    <property type="evidence" value="ECO:0007669"/>
    <property type="project" value="TreeGrafter"/>
</dbReference>
<dbReference type="GO" id="GO:0030976">
    <property type="term" value="F:thiamine pyrophosphate binding"/>
    <property type="evidence" value="ECO:0007669"/>
    <property type="project" value="InterPro"/>
</dbReference>
<dbReference type="Gene3D" id="3.40.50.11610">
    <property type="entry name" value="Multifunctional 2-oxoglutarate metabolism enzyme, C-terminal domain"/>
    <property type="match status" value="1"/>
</dbReference>
<evidence type="ECO:0000256" key="2">
    <source>
        <dbReference type="ARBA" id="ARBA00023002"/>
    </source>
</evidence>
<dbReference type="Gene3D" id="3.40.50.12470">
    <property type="match status" value="1"/>
</dbReference>
<dbReference type="GO" id="GO:0005829">
    <property type="term" value="C:cytosol"/>
    <property type="evidence" value="ECO:0007669"/>
    <property type="project" value="TreeGrafter"/>
</dbReference>